<organism evidence="2 3">
    <name type="scientific">Vitrella brassicaformis (strain CCMP3155)</name>
    <dbReference type="NCBI Taxonomy" id="1169540"/>
    <lineage>
        <taxon>Eukaryota</taxon>
        <taxon>Sar</taxon>
        <taxon>Alveolata</taxon>
        <taxon>Colpodellida</taxon>
        <taxon>Vitrellaceae</taxon>
        <taxon>Vitrella</taxon>
    </lineage>
</organism>
<accession>A0A0G4H5I2</accession>
<dbReference type="VEuPathDB" id="CryptoDB:Vbra_10667"/>
<evidence type="ECO:0000313" key="2">
    <source>
        <dbReference type="EMBL" id="CEM39038.1"/>
    </source>
</evidence>
<keyword evidence="3" id="KW-1185">Reference proteome</keyword>
<sequence>MQIIRQVLSSCESWRSRDGDVDRIFCRFDHGSKGVLTRAELKGALLAVFGFPFVKSDIQHLWVVEGLSHQQPPGLSREVFRAIVRRRAADLIV</sequence>
<reference evidence="2 3" key="1">
    <citation type="submission" date="2014-11" db="EMBL/GenBank/DDBJ databases">
        <authorList>
            <person name="Zhu J."/>
            <person name="Qi W."/>
            <person name="Song R."/>
        </authorList>
    </citation>
    <scope>NUCLEOTIDE SEQUENCE [LARGE SCALE GENOMIC DNA]</scope>
</reference>
<gene>
    <name evidence="2" type="ORF">Vbra_10667</name>
</gene>
<dbReference type="InterPro" id="IPR002048">
    <property type="entry name" value="EF_hand_dom"/>
</dbReference>
<feature type="domain" description="EF-hand" evidence="1">
    <location>
        <begin position="16"/>
        <end position="51"/>
    </location>
</feature>
<dbReference type="GO" id="GO:0005509">
    <property type="term" value="F:calcium ion binding"/>
    <property type="evidence" value="ECO:0007669"/>
    <property type="project" value="InterPro"/>
</dbReference>
<proteinExistence type="predicted"/>
<protein>
    <recommendedName>
        <fullName evidence="1">EF-hand domain-containing protein</fullName>
    </recommendedName>
</protein>
<dbReference type="InParanoid" id="A0A0G4H5I2"/>
<dbReference type="PROSITE" id="PS50222">
    <property type="entry name" value="EF_HAND_2"/>
    <property type="match status" value="1"/>
</dbReference>
<dbReference type="InterPro" id="IPR011992">
    <property type="entry name" value="EF-hand-dom_pair"/>
</dbReference>
<dbReference type="AlphaFoldDB" id="A0A0G4H5I2"/>
<name>A0A0G4H5I2_VITBC</name>
<dbReference type="EMBL" id="CDMY01001019">
    <property type="protein sequence ID" value="CEM39038.1"/>
    <property type="molecule type" value="Genomic_DNA"/>
</dbReference>
<dbReference type="OrthoDB" id="26525at2759"/>
<dbReference type="Proteomes" id="UP000041254">
    <property type="component" value="Unassembled WGS sequence"/>
</dbReference>
<evidence type="ECO:0000313" key="3">
    <source>
        <dbReference type="Proteomes" id="UP000041254"/>
    </source>
</evidence>
<evidence type="ECO:0000259" key="1">
    <source>
        <dbReference type="PROSITE" id="PS50222"/>
    </source>
</evidence>
<dbReference type="SUPFAM" id="SSF47473">
    <property type="entry name" value="EF-hand"/>
    <property type="match status" value="1"/>
</dbReference>